<dbReference type="EMBL" id="FN653056">
    <property type="protein sequence ID" value="CBY24661.1"/>
    <property type="molecule type" value="Genomic_DNA"/>
</dbReference>
<reference evidence="1" key="1">
    <citation type="journal article" date="2010" name="Science">
        <title>Plasticity of animal genome architecture unmasked by rapid evolution of a pelagic tunicate.</title>
        <authorList>
            <person name="Denoeud F."/>
            <person name="Henriet S."/>
            <person name="Mungpakdee S."/>
            <person name="Aury J.M."/>
            <person name="Da Silva C."/>
            <person name="Brinkmann H."/>
            <person name="Mikhaleva J."/>
            <person name="Olsen L.C."/>
            <person name="Jubin C."/>
            <person name="Canestro C."/>
            <person name="Bouquet J.M."/>
            <person name="Danks G."/>
            <person name="Poulain J."/>
            <person name="Campsteijn C."/>
            <person name="Adamski M."/>
            <person name="Cross I."/>
            <person name="Yadetie F."/>
            <person name="Muffato M."/>
            <person name="Louis A."/>
            <person name="Butcher S."/>
            <person name="Tsagkogeorga G."/>
            <person name="Konrad A."/>
            <person name="Singh S."/>
            <person name="Jensen M.F."/>
            <person name="Cong E.H."/>
            <person name="Eikeseth-Otteraa H."/>
            <person name="Noel B."/>
            <person name="Anthouard V."/>
            <person name="Porcel B.M."/>
            <person name="Kachouri-Lafond R."/>
            <person name="Nishino A."/>
            <person name="Ugolini M."/>
            <person name="Chourrout P."/>
            <person name="Nishida H."/>
            <person name="Aasland R."/>
            <person name="Huzurbazar S."/>
            <person name="Westhof E."/>
            <person name="Delsuc F."/>
            <person name="Lehrach H."/>
            <person name="Reinhardt R."/>
            <person name="Weissenbach J."/>
            <person name="Roy S.W."/>
            <person name="Artiguenave F."/>
            <person name="Postlethwait J.H."/>
            <person name="Manak J.R."/>
            <person name="Thompson E.M."/>
            <person name="Jaillon O."/>
            <person name="Du Pasquier L."/>
            <person name="Boudinot P."/>
            <person name="Liberles D.A."/>
            <person name="Volff J.N."/>
            <person name="Philippe H."/>
            <person name="Lenhard B."/>
            <person name="Roest Crollius H."/>
            <person name="Wincker P."/>
            <person name="Chourrout D."/>
        </authorList>
    </citation>
    <scope>NUCLEOTIDE SEQUENCE [LARGE SCALE GENOMIC DNA]</scope>
</reference>
<dbReference type="AlphaFoldDB" id="E4XIX7"/>
<evidence type="ECO:0000313" key="1">
    <source>
        <dbReference type="EMBL" id="CBY24661.1"/>
    </source>
</evidence>
<keyword evidence="2" id="KW-1185">Reference proteome</keyword>
<accession>E4XIX7</accession>
<name>E4XIX7_OIKDI</name>
<organism evidence="1">
    <name type="scientific">Oikopleura dioica</name>
    <name type="common">Tunicate</name>
    <dbReference type="NCBI Taxonomy" id="34765"/>
    <lineage>
        <taxon>Eukaryota</taxon>
        <taxon>Metazoa</taxon>
        <taxon>Chordata</taxon>
        <taxon>Tunicata</taxon>
        <taxon>Appendicularia</taxon>
        <taxon>Copelata</taxon>
        <taxon>Oikopleuridae</taxon>
        <taxon>Oikopleura</taxon>
    </lineage>
</organism>
<proteinExistence type="predicted"/>
<dbReference type="InParanoid" id="E4XIX7"/>
<protein>
    <submittedName>
        <fullName evidence="1">Uncharacterized protein</fullName>
    </submittedName>
</protein>
<gene>
    <name evidence="1" type="ORF">GSOID_T00012556001</name>
</gene>
<evidence type="ECO:0000313" key="2">
    <source>
        <dbReference type="Proteomes" id="UP000001307"/>
    </source>
</evidence>
<sequence length="76" mass="9135">MRFGAGVWHFALPDCVRTLFEKINVRESHRNIFSQKNQILIKKCRSKARVGNPRKKNTKYHKYCNFCEFLRVLSYI</sequence>
<dbReference type="Proteomes" id="UP000001307">
    <property type="component" value="Unassembled WGS sequence"/>
</dbReference>